<comment type="similarity">
    <text evidence="2">Belongs to the NADH dehydrogenase family.</text>
</comment>
<dbReference type="STRING" id="187868.SAMN05192589_110114"/>
<comment type="cofactor">
    <cofactor evidence="1">
        <name>FAD</name>
        <dbReference type="ChEBI" id="CHEBI:57692"/>
    </cofactor>
</comment>
<sequence length="498" mass="53645">MPLTLAGKAHACSGPLRAGTEIAPVRSQHTLESLSAMSTLYTQSTTETLESTQHPEAVAVAPQPSGSVDPIVVVGGGAAGLELVTRLSRLRKAGHRLAPVVLVDRALGHLWKPRLHEIATAMQGQASAESSFLSHASQHGYRFELGTLESIDAQARRIFLTPLVGSDLSVLLPRRSLAYSSLVLALGSEENDFGTPGAREHCLFLNTPEQALKIRQALLSSAFRVARGVQEGLSIVVIGGGATGVELAAEIQHAIEELRGHEPGVGRAQVRVTVIEAAPRLLNANPPEVSEYAARSLRERGVELLVGERVQQVDALGVQLASGRYVEAELRIWTAGIRGPRVLDGMQDLPVSRSGRVRVNDWLRCEDVPGLYALGDCAEWTDPESGKPAPYTAQVASAQARYLAKAMAAQAAGRAIPAFQFASAGAIVSLGDRGAAGNLTTRFGRRSRDQFIQGLSAQWLYAVLYRRHELAIHGWRRAAARWLVDRLERSYQPTIKLH</sequence>
<dbReference type="PANTHER" id="PTHR42913:SF3">
    <property type="entry name" value="64 KDA MITOCHONDRIAL NADH DEHYDROGENASE (EUROFUNG)"/>
    <property type="match status" value="1"/>
</dbReference>
<dbReference type="InterPro" id="IPR023753">
    <property type="entry name" value="FAD/NAD-binding_dom"/>
</dbReference>
<evidence type="ECO:0000256" key="1">
    <source>
        <dbReference type="ARBA" id="ARBA00001974"/>
    </source>
</evidence>
<dbReference type="InterPro" id="IPR051169">
    <property type="entry name" value="NADH-Q_oxidoreductase"/>
</dbReference>
<keyword evidence="4" id="KW-0274">FAD</keyword>
<dbReference type="Pfam" id="PF07992">
    <property type="entry name" value="Pyr_redox_2"/>
    <property type="match status" value="1"/>
</dbReference>
<dbReference type="Gene3D" id="3.50.50.100">
    <property type="match status" value="1"/>
</dbReference>
<evidence type="ECO:0000256" key="4">
    <source>
        <dbReference type="ARBA" id="ARBA00022827"/>
    </source>
</evidence>
<name>A0A1G6YQG1_9BURK</name>
<reference evidence="7 8" key="1">
    <citation type="submission" date="2016-10" db="EMBL/GenBank/DDBJ databases">
        <authorList>
            <person name="de Groot N.N."/>
        </authorList>
    </citation>
    <scope>NUCLEOTIDE SEQUENCE [LARGE SCALE GENOMIC DNA]</scope>
    <source>
        <strain evidence="7 8">DSM 16619</strain>
    </source>
</reference>
<organism evidence="7 8">
    <name type="scientific">Paracidovorax valerianellae</name>
    <dbReference type="NCBI Taxonomy" id="187868"/>
    <lineage>
        <taxon>Bacteria</taxon>
        <taxon>Pseudomonadati</taxon>
        <taxon>Pseudomonadota</taxon>
        <taxon>Betaproteobacteria</taxon>
        <taxon>Burkholderiales</taxon>
        <taxon>Comamonadaceae</taxon>
        <taxon>Paracidovorax</taxon>
    </lineage>
</organism>
<dbReference type="SUPFAM" id="SSF51905">
    <property type="entry name" value="FAD/NAD(P)-binding domain"/>
    <property type="match status" value="1"/>
</dbReference>
<proteinExistence type="inferred from homology"/>
<evidence type="ECO:0000313" key="8">
    <source>
        <dbReference type="Proteomes" id="UP000198781"/>
    </source>
</evidence>
<dbReference type="GO" id="GO:0019646">
    <property type="term" value="P:aerobic electron transport chain"/>
    <property type="evidence" value="ECO:0007669"/>
    <property type="project" value="TreeGrafter"/>
</dbReference>
<keyword evidence="3" id="KW-0285">Flavoprotein</keyword>
<dbReference type="PRINTS" id="PR00368">
    <property type="entry name" value="FADPNR"/>
</dbReference>
<dbReference type="AlphaFoldDB" id="A0A1G6YQG1"/>
<dbReference type="InterPro" id="IPR036188">
    <property type="entry name" value="FAD/NAD-bd_sf"/>
</dbReference>
<evidence type="ECO:0000256" key="5">
    <source>
        <dbReference type="ARBA" id="ARBA00023002"/>
    </source>
</evidence>
<dbReference type="GO" id="GO:0003955">
    <property type="term" value="F:NAD(P)H dehydrogenase (quinone) activity"/>
    <property type="evidence" value="ECO:0007669"/>
    <property type="project" value="TreeGrafter"/>
</dbReference>
<evidence type="ECO:0000256" key="3">
    <source>
        <dbReference type="ARBA" id="ARBA00022630"/>
    </source>
</evidence>
<gene>
    <name evidence="7" type="ORF">SAMN05192589_110114</name>
</gene>
<feature type="domain" description="FAD/NAD(P)-binding" evidence="6">
    <location>
        <begin position="71"/>
        <end position="400"/>
    </location>
</feature>
<accession>A0A1G6YQG1</accession>
<dbReference type="PRINTS" id="PR00411">
    <property type="entry name" value="PNDRDTASEI"/>
</dbReference>
<evidence type="ECO:0000259" key="6">
    <source>
        <dbReference type="Pfam" id="PF07992"/>
    </source>
</evidence>
<dbReference type="PANTHER" id="PTHR42913">
    <property type="entry name" value="APOPTOSIS-INDUCING FACTOR 1"/>
    <property type="match status" value="1"/>
</dbReference>
<keyword evidence="5" id="KW-0560">Oxidoreductase</keyword>
<dbReference type="Proteomes" id="UP000198781">
    <property type="component" value="Unassembled WGS sequence"/>
</dbReference>
<protein>
    <submittedName>
        <fullName evidence="7">NADH dehydrogenase</fullName>
    </submittedName>
</protein>
<evidence type="ECO:0000313" key="7">
    <source>
        <dbReference type="EMBL" id="SDD91776.1"/>
    </source>
</evidence>
<keyword evidence="8" id="KW-1185">Reference proteome</keyword>
<evidence type="ECO:0000256" key="2">
    <source>
        <dbReference type="ARBA" id="ARBA00005272"/>
    </source>
</evidence>
<dbReference type="EMBL" id="FMZC01000010">
    <property type="protein sequence ID" value="SDD91776.1"/>
    <property type="molecule type" value="Genomic_DNA"/>
</dbReference>